<dbReference type="InterPro" id="IPR013709">
    <property type="entry name" value="2-isopropylmalate_synth_dimer"/>
</dbReference>
<name>A0A832E9F2_9BACT</name>
<dbReference type="PANTHER" id="PTHR10277:SF9">
    <property type="entry name" value="2-ISOPROPYLMALATE SYNTHASE 1, CHLOROPLASTIC-RELATED"/>
    <property type="match status" value="1"/>
</dbReference>
<dbReference type="Gene3D" id="3.20.20.70">
    <property type="entry name" value="Aldolase class I"/>
    <property type="match status" value="1"/>
</dbReference>
<evidence type="ECO:0000256" key="9">
    <source>
        <dbReference type="ARBA" id="ARBA00023304"/>
    </source>
</evidence>
<evidence type="ECO:0000259" key="10">
    <source>
        <dbReference type="PROSITE" id="PS50991"/>
    </source>
</evidence>
<organism evidence="11">
    <name type="scientific">Desulfacinum infernum</name>
    <dbReference type="NCBI Taxonomy" id="35837"/>
    <lineage>
        <taxon>Bacteria</taxon>
        <taxon>Pseudomonadati</taxon>
        <taxon>Thermodesulfobacteriota</taxon>
        <taxon>Syntrophobacteria</taxon>
        <taxon>Syntrophobacterales</taxon>
        <taxon>Syntrophobacteraceae</taxon>
        <taxon>Desulfacinum</taxon>
    </lineage>
</organism>
<dbReference type="FunFam" id="3.20.20.70:FF:000010">
    <property type="entry name" value="2-isopropylmalate synthase"/>
    <property type="match status" value="1"/>
</dbReference>
<keyword evidence="6" id="KW-0028">Amino-acid biosynthesis</keyword>
<dbReference type="NCBIfam" id="NF002086">
    <property type="entry name" value="PRK00915.1-3"/>
    <property type="match status" value="1"/>
</dbReference>
<dbReference type="InterPro" id="IPR050073">
    <property type="entry name" value="2-IPM_HCS-like"/>
</dbReference>
<evidence type="ECO:0000256" key="4">
    <source>
        <dbReference type="ARBA" id="ARBA00018198"/>
    </source>
</evidence>
<dbReference type="FunFam" id="3.30.160.270:FF:000003">
    <property type="entry name" value="2-isopropylmalate synthase"/>
    <property type="match status" value="1"/>
</dbReference>
<evidence type="ECO:0000256" key="6">
    <source>
        <dbReference type="ARBA" id="ARBA00022605"/>
    </source>
</evidence>
<evidence type="ECO:0000256" key="3">
    <source>
        <dbReference type="ARBA" id="ARBA00012973"/>
    </source>
</evidence>
<comment type="caution">
    <text evidence="11">The sequence shown here is derived from an EMBL/GenBank/DDBJ whole genome shotgun (WGS) entry which is preliminary data.</text>
</comment>
<gene>
    <name evidence="11" type="ORF">ENS06_02320</name>
</gene>
<dbReference type="InterPro" id="IPR000891">
    <property type="entry name" value="PYR_CT"/>
</dbReference>
<feature type="domain" description="Pyruvate carboxyltransferase" evidence="10">
    <location>
        <begin position="80"/>
        <end position="341"/>
    </location>
</feature>
<dbReference type="AlphaFoldDB" id="A0A832E9F2"/>
<keyword evidence="5" id="KW-0432">Leucine biosynthesis</keyword>
<dbReference type="EC" id="2.3.3.13" evidence="3"/>
<proteinExistence type="inferred from homology"/>
<dbReference type="PANTHER" id="PTHR10277">
    <property type="entry name" value="HOMOCITRATE SYNTHASE-RELATED"/>
    <property type="match status" value="1"/>
</dbReference>
<keyword evidence="9" id="KW-0100">Branched-chain amino acid biosynthesis</keyword>
<keyword evidence="11" id="KW-0012">Acyltransferase</keyword>
<evidence type="ECO:0000256" key="7">
    <source>
        <dbReference type="ARBA" id="ARBA00022679"/>
    </source>
</evidence>
<dbReference type="GO" id="GO:0003852">
    <property type="term" value="F:2-isopropylmalate synthase activity"/>
    <property type="evidence" value="ECO:0007669"/>
    <property type="project" value="UniProtKB-EC"/>
</dbReference>
<accession>A0A832E9F2</accession>
<comment type="similarity">
    <text evidence="2">Belongs to the alpha-IPM synthase/homocitrate synthase family. LeuA type 1 subfamily.</text>
</comment>
<evidence type="ECO:0000256" key="1">
    <source>
        <dbReference type="ARBA" id="ARBA00004689"/>
    </source>
</evidence>
<keyword evidence="8" id="KW-0464">Manganese</keyword>
<protein>
    <recommendedName>
        <fullName evidence="4">2-isopropylmalate synthase</fullName>
        <ecNumber evidence="3">2.3.3.13</ecNumber>
    </recommendedName>
</protein>
<dbReference type="Pfam" id="PF00682">
    <property type="entry name" value="HMGL-like"/>
    <property type="match status" value="1"/>
</dbReference>
<dbReference type="InterPro" id="IPR002034">
    <property type="entry name" value="AIPM/Hcit_synth_CS"/>
</dbReference>
<dbReference type="InterPro" id="IPR036230">
    <property type="entry name" value="LeuA_allosteric_dom_sf"/>
</dbReference>
<keyword evidence="7 11" id="KW-0808">Transferase</keyword>
<dbReference type="EMBL" id="DSTK01000009">
    <property type="protein sequence ID" value="HFK96142.1"/>
    <property type="molecule type" value="Genomic_DNA"/>
</dbReference>
<dbReference type="InterPro" id="IPR054691">
    <property type="entry name" value="LeuA/HCS_post-cat"/>
</dbReference>
<dbReference type="PROSITE" id="PS00816">
    <property type="entry name" value="AIPM_HOMOCIT_SYNTH_2"/>
    <property type="match status" value="1"/>
</dbReference>
<dbReference type="GO" id="GO:0009098">
    <property type="term" value="P:L-leucine biosynthetic process"/>
    <property type="evidence" value="ECO:0007669"/>
    <property type="project" value="UniProtKB-KW"/>
</dbReference>
<dbReference type="PROSITE" id="PS50991">
    <property type="entry name" value="PYR_CT"/>
    <property type="match status" value="1"/>
</dbReference>
<evidence type="ECO:0000256" key="5">
    <source>
        <dbReference type="ARBA" id="ARBA00022430"/>
    </source>
</evidence>
<dbReference type="SUPFAM" id="SSF110921">
    <property type="entry name" value="2-isopropylmalate synthase LeuA, allosteric (dimerisation) domain"/>
    <property type="match status" value="1"/>
</dbReference>
<sequence>MLPAKRHKRRRAKRAHYTQKIFECNPNLSSWANPGRVLFHVRKHVDKRAMGLPLSPHSEKDVPHGEHTHHLMRRTPMPAIRLFDTTLRDGEKSPGIMLTIPEKVRLAVQLARLGVDVIEAGFPAASEAQFEAVRTIAQRVSGPVVAALARATNPTDFDVAMRALESSSRPRLHTFAPVSPFYRRHYLKRDFPATLDLAQKAVRLAKERCDDVEFSLVDAFRASTDHIIAMAKAVAEAGATVINIADTVGYATPAEIETVFRAVKAALGDGSGVILSVHCHNDLGLATANSLAAVSAGATQIHGTINGIGERAGNTPLEEIVAILKTRGDRFQAEIAADTTQIGPTCRLVKRLTGITLQVHKPVVGAHAFVYETTVPQLGDESAQPPYEIMDPNQFGLEAAPEPMAKDMSVEAFGERLRRMGLAVDDEAVRQCWEAYRQLAERKEQIYESDVENLLDETILAPPQRYKLLYLNVSAGSISVPNATVQLEMDGQVRQDAGFGQGPVDAAFKTICKMTHRFPKLLRYEVNAVTSGTDALGEVIVHLEEDAQQVQGRGVATDIVLASAKAFINALNKLEQKPKEPSVFEFTEMESWQPRL</sequence>
<dbReference type="CDD" id="cd07940">
    <property type="entry name" value="DRE_TIM_IPMS"/>
    <property type="match status" value="1"/>
</dbReference>
<evidence type="ECO:0000313" key="11">
    <source>
        <dbReference type="EMBL" id="HFK96142.1"/>
    </source>
</evidence>
<dbReference type="Pfam" id="PF08502">
    <property type="entry name" value="LeuA_dimer"/>
    <property type="match status" value="1"/>
</dbReference>
<dbReference type="Gene3D" id="1.10.238.260">
    <property type="match status" value="1"/>
</dbReference>
<reference evidence="11" key="1">
    <citation type="journal article" date="2020" name="mSystems">
        <title>Genome- and Community-Level Interaction Insights into Carbon Utilization and Element Cycling Functions of Hydrothermarchaeota in Hydrothermal Sediment.</title>
        <authorList>
            <person name="Zhou Z."/>
            <person name="Liu Y."/>
            <person name="Xu W."/>
            <person name="Pan J."/>
            <person name="Luo Z.H."/>
            <person name="Li M."/>
        </authorList>
    </citation>
    <scope>NUCLEOTIDE SEQUENCE [LARGE SCALE GENOMIC DNA]</scope>
    <source>
        <strain evidence="11">SpSt-456</strain>
    </source>
</reference>
<comment type="pathway">
    <text evidence="1">Amino-acid biosynthesis; L-leucine biosynthesis; L-leucine from 3-methyl-2-oxobutanoate: step 1/4.</text>
</comment>
<evidence type="ECO:0000256" key="2">
    <source>
        <dbReference type="ARBA" id="ARBA00009396"/>
    </source>
</evidence>
<dbReference type="Gene3D" id="3.30.160.270">
    <property type="match status" value="1"/>
</dbReference>
<evidence type="ECO:0000256" key="8">
    <source>
        <dbReference type="ARBA" id="ARBA00023211"/>
    </source>
</evidence>
<dbReference type="SUPFAM" id="SSF51569">
    <property type="entry name" value="Aldolase"/>
    <property type="match status" value="1"/>
</dbReference>
<dbReference type="Pfam" id="PF22617">
    <property type="entry name" value="HCS_D2"/>
    <property type="match status" value="1"/>
</dbReference>
<dbReference type="SMART" id="SM00917">
    <property type="entry name" value="LeuA_dimer"/>
    <property type="match status" value="1"/>
</dbReference>
<dbReference type="InterPro" id="IPR013785">
    <property type="entry name" value="Aldolase_TIM"/>
</dbReference>